<evidence type="ECO:0000313" key="2">
    <source>
        <dbReference type="Proteomes" id="UP000005466"/>
    </source>
</evidence>
<reference evidence="1 2" key="1">
    <citation type="journal article" date="2011" name="PLoS Pathog.">
        <title>Dynamic evolution of pathogenicity revealed by sequencing and comparative genomics of 19 Pseudomonas syringae isolates.</title>
        <authorList>
            <person name="Baltrus D.A."/>
            <person name="Nishimura M.T."/>
            <person name="Romanchuk A."/>
            <person name="Chang J.H."/>
            <person name="Mukhtar M.S."/>
            <person name="Cherkis K."/>
            <person name="Roach J."/>
            <person name="Grant S.R."/>
            <person name="Jones C.D."/>
            <person name="Dangl J.L."/>
        </authorList>
    </citation>
    <scope>NUCLEOTIDE SEQUENCE [LARGE SCALE GENOMIC DNA]</scope>
    <source>
        <strain evidence="2">race 4</strain>
    </source>
</reference>
<dbReference type="HOGENOM" id="CLU_3092223_0_0_6"/>
<dbReference type="AlphaFoldDB" id="F3CCQ0"/>
<organism evidence="1 2">
    <name type="scientific">Pseudomonas savastanoi pv. glycinea str. race 4</name>
    <dbReference type="NCBI Taxonomy" id="875330"/>
    <lineage>
        <taxon>Bacteria</taxon>
        <taxon>Pseudomonadati</taxon>
        <taxon>Pseudomonadota</taxon>
        <taxon>Gammaproteobacteria</taxon>
        <taxon>Pseudomonadales</taxon>
        <taxon>Pseudomonadaceae</taxon>
        <taxon>Pseudomonas</taxon>
    </lineage>
</organism>
<gene>
    <name evidence="1" type="ORF">Pgy4_28935</name>
</gene>
<evidence type="ECO:0000313" key="1">
    <source>
        <dbReference type="EMBL" id="EGH17042.1"/>
    </source>
</evidence>
<name>F3CCQ0_PSESG</name>
<sequence>LCKRACYGVQVRSYGSLGFHRMAGIAARKGYWLVEELATNQARRVALGIAL</sequence>
<protein>
    <submittedName>
        <fullName evidence="1">Uncharacterized protein</fullName>
    </submittedName>
</protein>
<accession>F3CCQ0</accession>
<feature type="non-terminal residue" evidence="1">
    <location>
        <position position="1"/>
    </location>
</feature>
<comment type="caution">
    <text evidence="1">The sequence shown here is derived from an EMBL/GenBank/DDBJ whole genome shotgun (WGS) entry which is preliminary data.</text>
</comment>
<dbReference type="EMBL" id="ADWY01001476">
    <property type="protein sequence ID" value="EGH17042.1"/>
    <property type="molecule type" value="Genomic_DNA"/>
</dbReference>
<dbReference type="Proteomes" id="UP000005466">
    <property type="component" value="Unassembled WGS sequence"/>
</dbReference>
<proteinExistence type="predicted"/>